<reference evidence="4 5" key="1">
    <citation type="journal article" date="2019" name="Environ. Microbiol.">
        <title>At the nexus of three kingdoms: the genome of the mycorrhizal fungus Gigaspora margarita provides insights into plant, endobacterial and fungal interactions.</title>
        <authorList>
            <person name="Venice F."/>
            <person name="Ghignone S."/>
            <person name="Salvioli di Fossalunga A."/>
            <person name="Amselem J."/>
            <person name="Novero M."/>
            <person name="Xianan X."/>
            <person name="Sedzielewska Toro K."/>
            <person name="Morin E."/>
            <person name="Lipzen A."/>
            <person name="Grigoriev I.V."/>
            <person name="Henrissat B."/>
            <person name="Martin F.M."/>
            <person name="Bonfante P."/>
        </authorList>
    </citation>
    <scope>NUCLEOTIDE SEQUENCE [LARGE SCALE GENOMIC DNA]</scope>
    <source>
        <strain evidence="4 5">BEG34</strain>
    </source>
</reference>
<feature type="domain" description="SWIM-type" evidence="3">
    <location>
        <begin position="337"/>
        <end position="372"/>
    </location>
</feature>
<keyword evidence="2" id="KW-0472">Membrane</keyword>
<organism evidence="4 5">
    <name type="scientific">Gigaspora margarita</name>
    <dbReference type="NCBI Taxonomy" id="4874"/>
    <lineage>
        <taxon>Eukaryota</taxon>
        <taxon>Fungi</taxon>
        <taxon>Fungi incertae sedis</taxon>
        <taxon>Mucoromycota</taxon>
        <taxon>Glomeromycotina</taxon>
        <taxon>Glomeromycetes</taxon>
        <taxon>Diversisporales</taxon>
        <taxon>Gigasporaceae</taxon>
        <taxon>Gigaspora</taxon>
    </lineage>
</organism>
<sequence>MYDRLPICSHDCGHFCFGVDGKYDLNNKKAPVLAIVIEDLAGYGSPLVFSLSDKENHYTIRMAVQAVKINIPCNDPTCMHCYQYTNLPNGMGFQHQPECISNWNPLAMMDKHWPTKLALQGLVCGAILCWFHIMATLGKHLKMWKVDCLLRYPIALVFKIVGRSRSDNKAAKMKKEYYEFIDSLPLDNNIKVHLKHDLKMNWICNEWRRSFIDRGRMPQMHDIANSKPITMNNLTERMHKTVEARNSGTQTVVKFIERLYVDKKRRINQRRFYVLLGLVLPIPEQENYMLVKKQSRRFYSPYNFHPIDLTTQISEKLNELIIKLCNRDNLNVPNTCYLVNTLSGECTCYDYIWNSPFRDVCKHVHAAQLYTEVLCENLQIQEIKERLVKHFKNKEYAVAPEKRIILFIMELVMKFIKKFCDFIVDWNLMLSEISINNIGNEEPYSIQRCNTTRIRNKCRSHMQTMHSNDQENEAATATKRLLEELFFEKECAWNPQEFTNIAVTKKLRLDNDPVENSVKLYRWISNRKIRAKKNKSN</sequence>
<keyword evidence="2" id="KW-0812">Transmembrane</keyword>
<evidence type="ECO:0000313" key="5">
    <source>
        <dbReference type="Proteomes" id="UP000439903"/>
    </source>
</evidence>
<dbReference type="PROSITE" id="PS50966">
    <property type="entry name" value="ZF_SWIM"/>
    <property type="match status" value="1"/>
</dbReference>
<proteinExistence type="predicted"/>
<keyword evidence="2" id="KW-1133">Transmembrane helix</keyword>
<dbReference type="Proteomes" id="UP000439903">
    <property type="component" value="Unassembled WGS sequence"/>
</dbReference>
<comment type="caution">
    <text evidence="4">The sequence shown here is derived from an EMBL/GenBank/DDBJ whole genome shotgun (WGS) entry which is preliminary data.</text>
</comment>
<gene>
    <name evidence="4" type="ORF">F8M41_005677</name>
</gene>
<name>A0A8H4ERP0_GIGMA</name>
<dbReference type="AlphaFoldDB" id="A0A8H4ERP0"/>
<evidence type="ECO:0000313" key="4">
    <source>
        <dbReference type="EMBL" id="KAF0541199.1"/>
    </source>
</evidence>
<accession>A0A8H4ERP0</accession>
<dbReference type="EMBL" id="WTPW01000155">
    <property type="protein sequence ID" value="KAF0541199.1"/>
    <property type="molecule type" value="Genomic_DNA"/>
</dbReference>
<evidence type="ECO:0000256" key="2">
    <source>
        <dbReference type="SAM" id="Phobius"/>
    </source>
</evidence>
<keyword evidence="1" id="KW-0479">Metal-binding</keyword>
<feature type="transmembrane region" description="Helical" evidence="2">
    <location>
        <begin position="117"/>
        <end position="137"/>
    </location>
</feature>
<dbReference type="OrthoDB" id="2417481at2759"/>
<keyword evidence="1" id="KW-0863">Zinc-finger</keyword>
<evidence type="ECO:0000259" key="3">
    <source>
        <dbReference type="PROSITE" id="PS50966"/>
    </source>
</evidence>
<protein>
    <submittedName>
        <fullName evidence="4">Proteophosphoglycan ppg4</fullName>
    </submittedName>
</protein>
<keyword evidence="1" id="KW-0862">Zinc</keyword>
<evidence type="ECO:0000256" key="1">
    <source>
        <dbReference type="PROSITE-ProRule" id="PRU00325"/>
    </source>
</evidence>
<dbReference type="GO" id="GO:0008270">
    <property type="term" value="F:zinc ion binding"/>
    <property type="evidence" value="ECO:0007669"/>
    <property type="project" value="UniProtKB-KW"/>
</dbReference>
<keyword evidence="5" id="KW-1185">Reference proteome</keyword>
<dbReference type="InterPro" id="IPR007527">
    <property type="entry name" value="Znf_SWIM"/>
</dbReference>